<dbReference type="InterPro" id="IPR041331">
    <property type="entry name" value="Bac_A_amyl_C"/>
</dbReference>
<reference evidence="3" key="2">
    <citation type="journal article" date="2021" name="PeerJ">
        <title>Extensive microbial diversity within the chicken gut microbiome revealed by metagenomics and culture.</title>
        <authorList>
            <person name="Gilroy R."/>
            <person name="Ravi A."/>
            <person name="Getino M."/>
            <person name="Pursley I."/>
            <person name="Horton D.L."/>
            <person name="Alikhan N.F."/>
            <person name="Baker D."/>
            <person name="Gharbi K."/>
            <person name="Hall N."/>
            <person name="Watson M."/>
            <person name="Adriaenssens E.M."/>
            <person name="Foster-Nyarko E."/>
            <person name="Jarju S."/>
            <person name="Secka A."/>
            <person name="Antonio M."/>
            <person name="Oren A."/>
            <person name="Chaudhuri R.R."/>
            <person name="La Ragione R."/>
            <person name="Hildebrand F."/>
            <person name="Pallen M.J."/>
        </authorList>
    </citation>
    <scope>NUCLEOTIDE SEQUENCE</scope>
    <source>
        <strain evidence="3">10532</strain>
    </source>
</reference>
<comment type="caution">
    <text evidence="3">The sequence shown here is derived from an EMBL/GenBank/DDBJ whole genome shotgun (WGS) entry which is preliminary data.</text>
</comment>
<dbReference type="EMBL" id="JADIMM010000015">
    <property type="protein sequence ID" value="MBO8456740.1"/>
    <property type="molecule type" value="Genomic_DNA"/>
</dbReference>
<dbReference type="SUPFAM" id="SSF51445">
    <property type="entry name" value="(Trans)glycosidases"/>
    <property type="match status" value="1"/>
</dbReference>
<feature type="domain" description="Glycosyl hydrolase family 13 catalytic" evidence="1">
    <location>
        <begin position="7"/>
        <end position="71"/>
    </location>
</feature>
<dbReference type="Pfam" id="PF18612">
    <property type="entry name" value="Bac_A_amyl_C"/>
    <property type="match status" value="1"/>
</dbReference>
<gene>
    <name evidence="3" type="ORF">IAA81_00740</name>
</gene>
<dbReference type="InterPro" id="IPR006047">
    <property type="entry name" value="GH13_cat_dom"/>
</dbReference>
<evidence type="ECO:0000259" key="2">
    <source>
        <dbReference type="Pfam" id="PF18612"/>
    </source>
</evidence>
<dbReference type="Gene3D" id="3.20.20.80">
    <property type="entry name" value="Glycosidases"/>
    <property type="match status" value="1"/>
</dbReference>
<reference evidence="3" key="1">
    <citation type="submission" date="2020-10" db="EMBL/GenBank/DDBJ databases">
        <authorList>
            <person name="Gilroy R."/>
        </authorList>
    </citation>
    <scope>NUCLEOTIDE SEQUENCE</scope>
    <source>
        <strain evidence="3">10532</strain>
    </source>
</reference>
<evidence type="ECO:0000313" key="3">
    <source>
        <dbReference type="EMBL" id="MBO8456740.1"/>
    </source>
</evidence>
<protein>
    <submittedName>
        <fullName evidence="3">Alpha-amylase</fullName>
    </submittedName>
</protein>
<feature type="non-terminal residue" evidence="3">
    <location>
        <position position="1"/>
    </location>
</feature>
<dbReference type="Proteomes" id="UP000823638">
    <property type="component" value="Unassembled WGS sequence"/>
</dbReference>
<dbReference type="InterPro" id="IPR017853">
    <property type="entry name" value="GH"/>
</dbReference>
<evidence type="ECO:0000259" key="1">
    <source>
        <dbReference type="Pfam" id="PF00128"/>
    </source>
</evidence>
<dbReference type="GO" id="GO:0005975">
    <property type="term" value="P:carbohydrate metabolic process"/>
    <property type="evidence" value="ECO:0007669"/>
    <property type="project" value="InterPro"/>
</dbReference>
<sequence>SGAGDLETYINHIARQEEIYPGNYVKLRCLENHDQPRIASQVLLPEQIVTYTAFQFMLKGAAMVYNGQEAMDKKQPSLFDRDLVNWDKLNEKVWGEETLSGIISRLAGIKKSKIFADGIFEIKTGSVKDTVVILYKERKETGKEEYSSFLCGIFNFGLRASGLVLPEAIPDGEYENLISPENEKICVKDGKLTLGLRPLIFKV</sequence>
<name>A0A9D9N1H8_9SPIR</name>
<dbReference type="AlphaFoldDB" id="A0A9D9N1H8"/>
<dbReference type="Pfam" id="PF00128">
    <property type="entry name" value="Alpha-amylase"/>
    <property type="match status" value="1"/>
</dbReference>
<accession>A0A9D9N1H8</accession>
<organism evidence="3 4">
    <name type="scientific">Candidatus Gallitreponema excrementavium</name>
    <dbReference type="NCBI Taxonomy" id="2840840"/>
    <lineage>
        <taxon>Bacteria</taxon>
        <taxon>Pseudomonadati</taxon>
        <taxon>Spirochaetota</taxon>
        <taxon>Spirochaetia</taxon>
        <taxon>Spirochaetales</taxon>
        <taxon>Candidatus Gallitreponema</taxon>
    </lineage>
</organism>
<proteinExistence type="predicted"/>
<evidence type="ECO:0000313" key="4">
    <source>
        <dbReference type="Proteomes" id="UP000823638"/>
    </source>
</evidence>
<feature type="domain" description="Bacterial alpha amylase C-terminal" evidence="2">
    <location>
        <begin position="148"/>
        <end position="201"/>
    </location>
</feature>